<evidence type="ECO:0000313" key="2">
    <source>
        <dbReference type="EMBL" id="MBB1258964.1"/>
    </source>
</evidence>
<protein>
    <submittedName>
        <fullName evidence="2">Uncharacterized protein</fullName>
    </submittedName>
</protein>
<proteinExistence type="predicted"/>
<dbReference type="RefSeq" id="WP_173019242.1">
    <property type="nucleotide sequence ID" value="NZ_JABJXA010000038.1"/>
</dbReference>
<reference evidence="3" key="1">
    <citation type="submission" date="2020-05" db="EMBL/GenBank/DDBJ databases">
        <title>Classification of alakaliphilic streptomycetes isolated from an alkaline soil next to Lonar Crater, India and a proposal for the recognition of Streptomyces alkaliterrae sp. nov.</title>
        <authorList>
            <person name="Golinska P."/>
        </authorList>
    </citation>
    <scope>NUCLEOTIDE SEQUENCE [LARGE SCALE GENOMIC DNA]</scope>
    <source>
        <strain evidence="3">OF8</strain>
    </source>
</reference>
<organism evidence="2 3">
    <name type="scientific">Streptomyces alkaliterrae</name>
    <dbReference type="NCBI Taxonomy" id="2213162"/>
    <lineage>
        <taxon>Bacteria</taxon>
        <taxon>Bacillati</taxon>
        <taxon>Actinomycetota</taxon>
        <taxon>Actinomycetes</taxon>
        <taxon>Kitasatosporales</taxon>
        <taxon>Streptomycetaceae</taxon>
        <taxon>Streptomyces</taxon>
    </lineage>
</organism>
<feature type="transmembrane region" description="Helical" evidence="1">
    <location>
        <begin position="25"/>
        <end position="43"/>
    </location>
</feature>
<dbReference type="Pfam" id="PF26627">
    <property type="entry name" value="MmpB"/>
    <property type="match status" value="1"/>
</dbReference>
<dbReference type="NCBIfam" id="NF047320">
    <property type="entry name" value="morpho_MmpB"/>
    <property type="match status" value="1"/>
</dbReference>
<dbReference type="AlphaFoldDB" id="A0A7W3WUW8"/>
<keyword evidence="1" id="KW-0812">Transmembrane</keyword>
<keyword evidence="1" id="KW-0472">Membrane</keyword>
<evidence type="ECO:0000256" key="1">
    <source>
        <dbReference type="SAM" id="Phobius"/>
    </source>
</evidence>
<keyword evidence="1" id="KW-1133">Transmembrane helix</keyword>
<dbReference type="Proteomes" id="UP000517765">
    <property type="component" value="Unassembled WGS sequence"/>
</dbReference>
<evidence type="ECO:0000313" key="3">
    <source>
        <dbReference type="Proteomes" id="UP000517765"/>
    </source>
</evidence>
<name>A0A7W3WUW8_9ACTN</name>
<comment type="caution">
    <text evidence="2">The sequence shown here is derived from an EMBL/GenBank/DDBJ whole genome shotgun (WGS) entry which is preliminary data.</text>
</comment>
<dbReference type="EMBL" id="JABJXA010000038">
    <property type="protein sequence ID" value="MBB1258964.1"/>
    <property type="molecule type" value="Genomic_DNA"/>
</dbReference>
<accession>A0A7W3WUW8</accession>
<gene>
    <name evidence="2" type="ORF">H3147_08970</name>
</gene>
<dbReference type="InterPro" id="IPR058070">
    <property type="entry name" value="MmpB-like"/>
</dbReference>
<sequence length="45" mass="5113">MLWSDPPPHKPSDLLRAAQTRLRRVGWVMAAVVVFVLLMALSARR</sequence>